<feature type="transmembrane region" description="Helical" evidence="7">
    <location>
        <begin position="424"/>
        <end position="445"/>
    </location>
</feature>
<dbReference type="GO" id="GO:0016020">
    <property type="term" value="C:membrane"/>
    <property type="evidence" value="ECO:0007669"/>
    <property type="project" value="UniProtKB-SubCell"/>
</dbReference>
<keyword evidence="3 7" id="KW-0812">Transmembrane</keyword>
<proteinExistence type="predicted"/>
<evidence type="ECO:0000256" key="4">
    <source>
        <dbReference type="ARBA" id="ARBA00022989"/>
    </source>
</evidence>
<protein>
    <submittedName>
        <fullName evidence="8">MFS transporter</fullName>
    </submittedName>
</protein>
<evidence type="ECO:0000256" key="1">
    <source>
        <dbReference type="ARBA" id="ARBA00004141"/>
    </source>
</evidence>
<dbReference type="FunFam" id="1.20.1250.20:FF:000013">
    <property type="entry name" value="MFS general substrate transporter"/>
    <property type="match status" value="1"/>
</dbReference>
<keyword evidence="9" id="KW-1185">Reference proteome</keyword>
<feature type="region of interest" description="Disordered" evidence="6">
    <location>
        <begin position="1"/>
        <end position="98"/>
    </location>
</feature>
<feature type="transmembrane region" description="Helical" evidence="7">
    <location>
        <begin position="241"/>
        <end position="261"/>
    </location>
</feature>
<dbReference type="SUPFAM" id="SSF103473">
    <property type="entry name" value="MFS general substrate transporter"/>
    <property type="match status" value="1"/>
</dbReference>
<feature type="transmembrane region" description="Helical" evidence="7">
    <location>
        <begin position="180"/>
        <end position="199"/>
    </location>
</feature>
<evidence type="ECO:0000313" key="9">
    <source>
        <dbReference type="Proteomes" id="UP000799772"/>
    </source>
</evidence>
<feature type="transmembrane region" description="Helical" evidence="7">
    <location>
        <begin position="511"/>
        <end position="537"/>
    </location>
</feature>
<feature type="transmembrane region" description="Helical" evidence="7">
    <location>
        <begin position="115"/>
        <end position="134"/>
    </location>
</feature>
<organism evidence="8 9">
    <name type="scientific">Rhizodiscina lignyota</name>
    <dbReference type="NCBI Taxonomy" id="1504668"/>
    <lineage>
        <taxon>Eukaryota</taxon>
        <taxon>Fungi</taxon>
        <taxon>Dikarya</taxon>
        <taxon>Ascomycota</taxon>
        <taxon>Pezizomycotina</taxon>
        <taxon>Dothideomycetes</taxon>
        <taxon>Pleosporomycetidae</taxon>
        <taxon>Aulographales</taxon>
        <taxon>Rhizodiscinaceae</taxon>
        <taxon>Rhizodiscina</taxon>
    </lineage>
</organism>
<dbReference type="Proteomes" id="UP000799772">
    <property type="component" value="Unassembled WGS sequence"/>
</dbReference>
<feature type="compositionally biased region" description="Basic and acidic residues" evidence="6">
    <location>
        <begin position="8"/>
        <end position="20"/>
    </location>
</feature>
<evidence type="ECO:0000256" key="2">
    <source>
        <dbReference type="ARBA" id="ARBA00022448"/>
    </source>
</evidence>
<feature type="transmembrane region" description="Helical" evidence="7">
    <location>
        <begin position="205"/>
        <end position="229"/>
    </location>
</feature>
<reference evidence="8" key="1">
    <citation type="journal article" date="2020" name="Stud. Mycol.">
        <title>101 Dothideomycetes genomes: a test case for predicting lifestyles and emergence of pathogens.</title>
        <authorList>
            <person name="Haridas S."/>
            <person name="Albert R."/>
            <person name="Binder M."/>
            <person name="Bloem J."/>
            <person name="Labutti K."/>
            <person name="Salamov A."/>
            <person name="Andreopoulos B."/>
            <person name="Baker S."/>
            <person name="Barry K."/>
            <person name="Bills G."/>
            <person name="Bluhm B."/>
            <person name="Cannon C."/>
            <person name="Castanera R."/>
            <person name="Culley D."/>
            <person name="Daum C."/>
            <person name="Ezra D."/>
            <person name="Gonzalez J."/>
            <person name="Henrissat B."/>
            <person name="Kuo A."/>
            <person name="Liang C."/>
            <person name="Lipzen A."/>
            <person name="Lutzoni F."/>
            <person name="Magnuson J."/>
            <person name="Mondo S."/>
            <person name="Nolan M."/>
            <person name="Ohm R."/>
            <person name="Pangilinan J."/>
            <person name="Park H.-J."/>
            <person name="Ramirez L."/>
            <person name="Alfaro M."/>
            <person name="Sun H."/>
            <person name="Tritt A."/>
            <person name="Yoshinaga Y."/>
            <person name="Zwiers L.-H."/>
            <person name="Turgeon B."/>
            <person name="Goodwin S."/>
            <person name="Spatafora J."/>
            <person name="Crous P."/>
            <person name="Grigoriev I."/>
        </authorList>
    </citation>
    <scope>NUCLEOTIDE SEQUENCE</scope>
    <source>
        <strain evidence="8">CBS 133067</strain>
    </source>
</reference>
<feature type="compositionally biased region" description="Polar residues" evidence="6">
    <location>
        <begin position="24"/>
        <end position="38"/>
    </location>
</feature>
<feature type="transmembrane region" description="Helical" evidence="7">
    <location>
        <begin position="273"/>
        <end position="295"/>
    </location>
</feature>
<keyword evidence="4 7" id="KW-1133">Transmembrane helix</keyword>
<comment type="subcellular location">
    <subcellularLocation>
        <location evidence="1">Membrane</location>
        <topology evidence="1">Multi-pass membrane protein</topology>
    </subcellularLocation>
</comment>
<dbReference type="FunFam" id="1.20.1250.20:FF:000018">
    <property type="entry name" value="MFS transporter permease"/>
    <property type="match status" value="1"/>
</dbReference>
<dbReference type="Gene3D" id="1.20.1250.20">
    <property type="entry name" value="MFS general substrate transporter like domains"/>
    <property type="match status" value="2"/>
</dbReference>
<comment type="caution">
    <text evidence="8">The sequence shown here is derived from an EMBL/GenBank/DDBJ whole genome shotgun (WGS) entry which is preliminary data.</text>
</comment>
<feature type="transmembrane region" description="Helical" evidence="7">
    <location>
        <begin position="451"/>
        <end position="473"/>
    </location>
</feature>
<dbReference type="GO" id="GO:0022857">
    <property type="term" value="F:transmembrane transporter activity"/>
    <property type="evidence" value="ECO:0007669"/>
    <property type="project" value="InterPro"/>
</dbReference>
<evidence type="ECO:0000256" key="3">
    <source>
        <dbReference type="ARBA" id="ARBA00022692"/>
    </source>
</evidence>
<dbReference type="InterPro" id="IPR011701">
    <property type="entry name" value="MFS"/>
</dbReference>
<gene>
    <name evidence="8" type="ORF">NA57DRAFT_63779</name>
</gene>
<dbReference type="PANTHER" id="PTHR43791:SF27">
    <property type="entry name" value="TRANSPORTER, PUTATIVE (AFU_ORTHOLOGUE AFUA_2G15730)-RELATED"/>
    <property type="match status" value="1"/>
</dbReference>
<feature type="transmembrane region" description="Helical" evidence="7">
    <location>
        <begin position="154"/>
        <end position="173"/>
    </location>
</feature>
<feature type="compositionally biased region" description="Basic and acidic residues" evidence="6">
    <location>
        <begin position="53"/>
        <end position="88"/>
    </location>
</feature>
<dbReference type="AlphaFoldDB" id="A0A9P4INC8"/>
<dbReference type="OrthoDB" id="2985014at2759"/>
<evidence type="ECO:0000313" key="8">
    <source>
        <dbReference type="EMBL" id="KAF2103098.1"/>
    </source>
</evidence>
<evidence type="ECO:0000256" key="6">
    <source>
        <dbReference type="SAM" id="MobiDB-lite"/>
    </source>
</evidence>
<dbReference type="Pfam" id="PF07690">
    <property type="entry name" value="MFS_1"/>
    <property type="match status" value="1"/>
</dbReference>
<feature type="transmembrane region" description="Helical" evidence="7">
    <location>
        <begin position="396"/>
        <end position="412"/>
    </location>
</feature>
<dbReference type="InterPro" id="IPR036259">
    <property type="entry name" value="MFS_trans_sf"/>
</dbReference>
<name>A0A9P4INC8_9PEZI</name>
<keyword evidence="5 7" id="KW-0472">Membrane</keyword>
<accession>A0A9P4INC8</accession>
<feature type="compositionally biased region" description="Acidic residues" evidence="6">
    <location>
        <begin position="39"/>
        <end position="48"/>
    </location>
</feature>
<dbReference type="PANTHER" id="PTHR43791">
    <property type="entry name" value="PERMEASE-RELATED"/>
    <property type="match status" value="1"/>
</dbReference>
<evidence type="ECO:0000256" key="5">
    <source>
        <dbReference type="ARBA" id="ARBA00023136"/>
    </source>
</evidence>
<dbReference type="EMBL" id="ML978122">
    <property type="protein sequence ID" value="KAF2103098.1"/>
    <property type="molecule type" value="Genomic_DNA"/>
</dbReference>
<sequence length="573" mass="64247">MATTNAAELERHDRNLRAAVEDLSPTNDSLSSTHLTPESDSEADDEALINDGKGGEGYEMKDMRRTQQERGEGVDWRDLAEEHERGLEEAEEDSGGQLFTPAEEKRVVRKLDRKLVVFMALLYMLSFLDRSNIGNARIAGMEEDLHLSSSMYEWLLTAFYITYIIFEWMTLMYRLVPPHIYISICVLSWGIIASLQSITTSFYPLLIMRALLGIGEAAFGPGLPFYLSFFFRRDELALRTGYFISAAPLANSFASSLAWVITKIGHGGPIAPWRLLFLVEGFPSVLVAAFAWRFVPDSPETIRWLDRKDRKIATLRLRKEKATDSIEDEKVGLSGKKSKGGVKLREILDALKDPKCYLTAAMFFSCNVAFSSMPVFEPTIIHEMGYSALSSQALSAPPYLLSFIIVLFTASMSDRYLSRSVPLLIHAFISCSGYLYLALSGYFRFPPLIRYLGLFPACVGFFSSITIIITWTINNQPSEGRQGTGMAILNVIGQCGPLLGTRLYPDSDGPFYVRGMLVCAGFMGFVAILTLSLRWVLSHTSSQDKNRGNKRLIAILVPNISVSIFQFREWNKQ</sequence>
<keyword evidence="2" id="KW-0813">Transport</keyword>
<evidence type="ECO:0000256" key="7">
    <source>
        <dbReference type="SAM" id="Phobius"/>
    </source>
</evidence>